<sequence length="215" mass="23934">WNCSTWIMSTDLFPHSFDHSTTFVRPSPRYRCTWPSCGKEFLAESRLVVHYRIHLGKPPYPCDYQGCTKAFHTSSSLSHHRVVHTDQGLRPFVCRHDKCGATYTQLARLITHQRTTHSGTIMFTPPDLSASPIAPSPRSVSPALPSSDSMQQTMTASRGPHTASSANGNDTFEDGLEGRENKDESEQMQQEREVAMTMAMLSRSATAGGESTTRK</sequence>
<dbReference type="InterPro" id="IPR036236">
    <property type="entry name" value="Znf_C2H2_sf"/>
</dbReference>
<feature type="domain" description="C2H2-type" evidence="7">
    <location>
        <begin position="92"/>
        <end position="119"/>
    </location>
</feature>
<dbReference type="FunFam" id="3.30.160.60:FF:000125">
    <property type="entry name" value="Putative zinc finger protein 143"/>
    <property type="match status" value="1"/>
</dbReference>
<feature type="compositionally biased region" description="Polar residues" evidence="6">
    <location>
        <begin position="144"/>
        <end position="170"/>
    </location>
</feature>
<dbReference type="GO" id="GO:0045944">
    <property type="term" value="P:positive regulation of transcription by RNA polymerase II"/>
    <property type="evidence" value="ECO:0007669"/>
    <property type="project" value="UniProtKB-ARBA"/>
</dbReference>
<evidence type="ECO:0000313" key="8">
    <source>
        <dbReference type="EMBL" id="KAG9326919.1"/>
    </source>
</evidence>
<dbReference type="GO" id="GO:0000978">
    <property type="term" value="F:RNA polymerase II cis-regulatory region sequence-specific DNA binding"/>
    <property type="evidence" value="ECO:0007669"/>
    <property type="project" value="TreeGrafter"/>
</dbReference>
<feature type="domain" description="C2H2-type" evidence="7">
    <location>
        <begin position="60"/>
        <end position="89"/>
    </location>
</feature>
<gene>
    <name evidence="8" type="ORF">KVV02_001443</name>
</gene>
<keyword evidence="3 5" id="KW-0863">Zinc-finger</keyword>
<dbReference type="GO" id="GO:0000981">
    <property type="term" value="F:DNA-binding transcription factor activity, RNA polymerase II-specific"/>
    <property type="evidence" value="ECO:0007669"/>
    <property type="project" value="TreeGrafter"/>
</dbReference>
<feature type="non-terminal residue" evidence="8">
    <location>
        <position position="1"/>
    </location>
</feature>
<keyword evidence="1" id="KW-0479">Metal-binding</keyword>
<proteinExistence type="predicted"/>
<dbReference type="Proteomes" id="UP000717515">
    <property type="component" value="Unassembled WGS sequence"/>
</dbReference>
<evidence type="ECO:0000313" key="9">
    <source>
        <dbReference type="Proteomes" id="UP000717515"/>
    </source>
</evidence>
<dbReference type="GO" id="GO:0005634">
    <property type="term" value="C:nucleus"/>
    <property type="evidence" value="ECO:0007669"/>
    <property type="project" value="UniProtKB-ARBA"/>
</dbReference>
<evidence type="ECO:0000256" key="5">
    <source>
        <dbReference type="PROSITE-ProRule" id="PRU00042"/>
    </source>
</evidence>
<feature type="region of interest" description="Disordered" evidence="6">
    <location>
        <begin position="118"/>
        <end position="215"/>
    </location>
</feature>
<dbReference type="EMBL" id="JAIFTL010000012">
    <property type="protein sequence ID" value="KAG9326919.1"/>
    <property type="molecule type" value="Genomic_DNA"/>
</dbReference>
<accession>A0A9P8D163</accession>
<dbReference type="PANTHER" id="PTHR19818:SF139">
    <property type="entry name" value="PAIR-RULE PROTEIN ODD-PAIRED"/>
    <property type="match status" value="1"/>
</dbReference>
<feature type="compositionally biased region" description="Polar residues" evidence="6">
    <location>
        <begin position="203"/>
        <end position="215"/>
    </location>
</feature>
<dbReference type="AlphaFoldDB" id="A0A9P8D163"/>
<dbReference type="PANTHER" id="PTHR19818">
    <property type="entry name" value="ZINC FINGER PROTEIN ZIC AND GLI"/>
    <property type="match status" value="1"/>
</dbReference>
<dbReference type="SMART" id="SM00355">
    <property type="entry name" value="ZnF_C2H2"/>
    <property type="match status" value="3"/>
</dbReference>
<dbReference type="PROSITE" id="PS00028">
    <property type="entry name" value="ZINC_FINGER_C2H2_1"/>
    <property type="match status" value="3"/>
</dbReference>
<evidence type="ECO:0000256" key="1">
    <source>
        <dbReference type="ARBA" id="ARBA00022723"/>
    </source>
</evidence>
<name>A0A9P8D163_MORAP</name>
<keyword evidence="2" id="KW-0677">Repeat</keyword>
<dbReference type="InterPro" id="IPR050329">
    <property type="entry name" value="GLI_C2H2-zinc-finger"/>
</dbReference>
<feature type="domain" description="C2H2-type" evidence="7">
    <location>
        <begin position="30"/>
        <end position="59"/>
    </location>
</feature>
<evidence type="ECO:0000256" key="2">
    <source>
        <dbReference type="ARBA" id="ARBA00022737"/>
    </source>
</evidence>
<feature type="compositionally biased region" description="Basic and acidic residues" evidence="6">
    <location>
        <begin position="176"/>
        <end position="194"/>
    </location>
</feature>
<protein>
    <recommendedName>
        <fullName evidence="7">C2H2-type domain-containing protein</fullName>
    </recommendedName>
</protein>
<comment type="caution">
    <text evidence="8">The sequence shown here is derived from an EMBL/GenBank/DDBJ whole genome shotgun (WGS) entry which is preliminary data.</text>
</comment>
<dbReference type="InterPro" id="IPR013087">
    <property type="entry name" value="Znf_C2H2_type"/>
</dbReference>
<keyword evidence="4" id="KW-0862">Zinc</keyword>
<dbReference type="PROSITE" id="PS50157">
    <property type="entry name" value="ZINC_FINGER_C2H2_2"/>
    <property type="match status" value="3"/>
</dbReference>
<evidence type="ECO:0000259" key="7">
    <source>
        <dbReference type="PROSITE" id="PS50157"/>
    </source>
</evidence>
<reference evidence="8" key="1">
    <citation type="submission" date="2021-07" db="EMBL/GenBank/DDBJ databases">
        <title>Draft genome of Mortierella alpina, strain LL118, isolated from an aspen leaf litter sample.</title>
        <authorList>
            <person name="Yang S."/>
            <person name="Vinatzer B.A."/>
        </authorList>
    </citation>
    <scope>NUCLEOTIDE SEQUENCE</scope>
    <source>
        <strain evidence="8">LL118</strain>
    </source>
</reference>
<dbReference type="GO" id="GO:0008270">
    <property type="term" value="F:zinc ion binding"/>
    <property type="evidence" value="ECO:0007669"/>
    <property type="project" value="UniProtKB-KW"/>
</dbReference>
<dbReference type="SUPFAM" id="SSF57667">
    <property type="entry name" value="beta-beta-alpha zinc fingers"/>
    <property type="match status" value="2"/>
</dbReference>
<evidence type="ECO:0000256" key="6">
    <source>
        <dbReference type="SAM" id="MobiDB-lite"/>
    </source>
</evidence>
<organism evidence="8 9">
    <name type="scientific">Mortierella alpina</name>
    <name type="common">Oleaginous fungus</name>
    <name type="synonym">Mortierella renispora</name>
    <dbReference type="NCBI Taxonomy" id="64518"/>
    <lineage>
        <taxon>Eukaryota</taxon>
        <taxon>Fungi</taxon>
        <taxon>Fungi incertae sedis</taxon>
        <taxon>Mucoromycota</taxon>
        <taxon>Mortierellomycotina</taxon>
        <taxon>Mortierellomycetes</taxon>
        <taxon>Mortierellales</taxon>
        <taxon>Mortierellaceae</taxon>
        <taxon>Mortierella</taxon>
    </lineage>
</organism>
<dbReference type="Gene3D" id="3.30.160.60">
    <property type="entry name" value="Classic Zinc Finger"/>
    <property type="match status" value="3"/>
</dbReference>
<evidence type="ECO:0000256" key="4">
    <source>
        <dbReference type="ARBA" id="ARBA00022833"/>
    </source>
</evidence>
<evidence type="ECO:0000256" key="3">
    <source>
        <dbReference type="ARBA" id="ARBA00022771"/>
    </source>
</evidence>